<proteinExistence type="predicted"/>
<organism evidence="2 3">
    <name type="scientific">Parelaphostrongylus tenuis</name>
    <name type="common">Meningeal worm</name>
    <dbReference type="NCBI Taxonomy" id="148309"/>
    <lineage>
        <taxon>Eukaryota</taxon>
        <taxon>Metazoa</taxon>
        <taxon>Ecdysozoa</taxon>
        <taxon>Nematoda</taxon>
        <taxon>Chromadorea</taxon>
        <taxon>Rhabditida</taxon>
        <taxon>Rhabditina</taxon>
        <taxon>Rhabditomorpha</taxon>
        <taxon>Strongyloidea</taxon>
        <taxon>Metastrongylidae</taxon>
        <taxon>Parelaphostrongylus</taxon>
    </lineage>
</organism>
<gene>
    <name evidence="2" type="ORF">KIN20_022745</name>
</gene>
<comment type="caution">
    <text evidence="2">The sequence shown here is derived from an EMBL/GenBank/DDBJ whole genome shotgun (WGS) entry which is preliminary data.</text>
</comment>
<dbReference type="AlphaFoldDB" id="A0AAD5MQZ4"/>
<reference evidence="2" key="1">
    <citation type="submission" date="2021-06" db="EMBL/GenBank/DDBJ databases">
        <title>Parelaphostrongylus tenuis whole genome reference sequence.</title>
        <authorList>
            <person name="Garwood T.J."/>
            <person name="Larsen P.A."/>
            <person name="Fountain-Jones N.M."/>
            <person name="Garbe J.R."/>
            <person name="Macchietto M.G."/>
            <person name="Kania S.A."/>
            <person name="Gerhold R.W."/>
            <person name="Richards J.E."/>
            <person name="Wolf T.M."/>
        </authorList>
    </citation>
    <scope>NUCLEOTIDE SEQUENCE</scope>
    <source>
        <strain evidence="2">MNPRO001-30</strain>
        <tissue evidence="2">Meninges</tissue>
    </source>
</reference>
<feature type="region of interest" description="Disordered" evidence="1">
    <location>
        <begin position="63"/>
        <end position="92"/>
    </location>
</feature>
<dbReference type="Proteomes" id="UP001196413">
    <property type="component" value="Unassembled WGS sequence"/>
</dbReference>
<evidence type="ECO:0000313" key="2">
    <source>
        <dbReference type="EMBL" id="KAJ1363002.1"/>
    </source>
</evidence>
<sequence>MAIKSAVFNVQGGVQTMMRFFFRENNLIVNVQKETGVGPTEDYELLVEGLRSCADLASLIQHRRPNRSSSMTKEMPKKRRKLKLDPNATHLA</sequence>
<dbReference type="EMBL" id="JAHQIW010004581">
    <property type="protein sequence ID" value="KAJ1363002.1"/>
    <property type="molecule type" value="Genomic_DNA"/>
</dbReference>
<evidence type="ECO:0000256" key="1">
    <source>
        <dbReference type="SAM" id="MobiDB-lite"/>
    </source>
</evidence>
<accession>A0AAD5MQZ4</accession>
<keyword evidence="3" id="KW-1185">Reference proteome</keyword>
<name>A0AAD5MQZ4_PARTN</name>
<evidence type="ECO:0000313" key="3">
    <source>
        <dbReference type="Proteomes" id="UP001196413"/>
    </source>
</evidence>
<protein>
    <submittedName>
        <fullName evidence="2">Uncharacterized protein</fullName>
    </submittedName>
</protein>